<dbReference type="SUPFAM" id="SSF48452">
    <property type="entry name" value="TPR-like"/>
    <property type="match status" value="1"/>
</dbReference>
<reference evidence="1 2" key="1">
    <citation type="submission" date="2021-07" db="EMBL/GenBank/DDBJ databases">
        <title>Paenibacillus radiodurans sp. nov., isolated from the southeastern edge of Tengger Desert.</title>
        <authorList>
            <person name="Zhang G."/>
        </authorList>
    </citation>
    <scope>NUCLEOTIDE SEQUENCE [LARGE SCALE GENOMIC DNA]</scope>
    <source>
        <strain evidence="1 2">CCM 7311</strain>
    </source>
</reference>
<protein>
    <recommendedName>
        <fullName evidence="3">Tetratricopeptide repeat protein</fullName>
    </recommendedName>
</protein>
<dbReference type="EMBL" id="JAHZIK010003721">
    <property type="protein sequence ID" value="MBW7462238.1"/>
    <property type="molecule type" value="Genomic_DNA"/>
</dbReference>
<dbReference type="Gene3D" id="1.25.40.10">
    <property type="entry name" value="Tetratricopeptide repeat domain"/>
    <property type="match status" value="1"/>
</dbReference>
<feature type="non-terminal residue" evidence="1">
    <location>
        <position position="108"/>
    </location>
</feature>
<gene>
    <name evidence="1" type="ORF">K0U00_50125</name>
</gene>
<dbReference type="InterPro" id="IPR011990">
    <property type="entry name" value="TPR-like_helical_dom_sf"/>
</dbReference>
<proteinExistence type="predicted"/>
<name>A0ABS7CMS6_9BACL</name>
<evidence type="ECO:0000313" key="1">
    <source>
        <dbReference type="EMBL" id="MBW7462238.1"/>
    </source>
</evidence>
<dbReference type="Proteomes" id="UP001519887">
    <property type="component" value="Unassembled WGS sequence"/>
</dbReference>
<keyword evidence="2" id="KW-1185">Reference proteome</keyword>
<sequence>MAYREAAASAAGNEQTALLERALAANPYWSRIRVELSQLVPPLTGARQLEAGLRYEPQSVPLLSALGLCHARLGNVKQAAAYLRLALQYDHYDRDNQTGAIMTMARLA</sequence>
<evidence type="ECO:0000313" key="2">
    <source>
        <dbReference type="Proteomes" id="UP001519887"/>
    </source>
</evidence>
<evidence type="ECO:0008006" key="3">
    <source>
        <dbReference type="Google" id="ProtNLM"/>
    </source>
</evidence>
<accession>A0ABS7CMS6</accession>
<organism evidence="1 2">
    <name type="scientific">Paenibacillus sepulcri</name>
    <dbReference type="NCBI Taxonomy" id="359917"/>
    <lineage>
        <taxon>Bacteria</taxon>
        <taxon>Bacillati</taxon>
        <taxon>Bacillota</taxon>
        <taxon>Bacilli</taxon>
        <taxon>Bacillales</taxon>
        <taxon>Paenibacillaceae</taxon>
        <taxon>Paenibacillus</taxon>
    </lineage>
</organism>
<comment type="caution">
    <text evidence="1">The sequence shown here is derived from an EMBL/GenBank/DDBJ whole genome shotgun (WGS) entry which is preliminary data.</text>
</comment>